<dbReference type="AlphaFoldDB" id="A0A0R1YDS6"/>
<protein>
    <submittedName>
        <fullName evidence="4">Lysin</fullName>
    </submittedName>
</protein>
<evidence type="ECO:0000256" key="1">
    <source>
        <dbReference type="ARBA" id="ARBA00010646"/>
    </source>
</evidence>
<dbReference type="InterPro" id="IPR002053">
    <property type="entry name" value="Glyco_hydro_25"/>
</dbReference>
<dbReference type="Proteomes" id="UP000051223">
    <property type="component" value="Unassembled WGS sequence"/>
</dbReference>
<reference evidence="4 5" key="1">
    <citation type="journal article" date="2015" name="Genome Announc.">
        <title>Expanding the biotechnology potential of lactobacilli through comparative genomics of 213 strains and associated genera.</title>
        <authorList>
            <person name="Sun Z."/>
            <person name="Harris H.M."/>
            <person name="McCann A."/>
            <person name="Guo C."/>
            <person name="Argimon S."/>
            <person name="Zhang W."/>
            <person name="Yang X."/>
            <person name="Jeffery I.B."/>
            <person name="Cooney J.C."/>
            <person name="Kagawa T.F."/>
            <person name="Liu W."/>
            <person name="Song Y."/>
            <person name="Salvetti E."/>
            <person name="Wrobel A."/>
            <person name="Rasinkangas P."/>
            <person name="Parkhill J."/>
            <person name="Rea M.C."/>
            <person name="O'Sullivan O."/>
            <person name="Ritari J."/>
            <person name="Douillard F.P."/>
            <person name="Paul Ross R."/>
            <person name="Yang R."/>
            <person name="Briner A.E."/>
            <person name="Felis G.E."/>
            <person name="de Vos W.M."/>
            <person name="Barrangou R."/>
            <person name="Klaenhammer T.R."/>
            <person name="Caufield P.W."/>
            <person name="Cui Y."/>
            <person name="Zhang H."/>
            <person name="O'Toole P.W."/>
        </authorList>
    </citation>
    <scope>NUCLEOTIDE SEQUENCE [LARGE SCALE GENOMIC DNA]</scope>
    <source>
        <strain evidence="4 5">DSM 5661</strain>
    </source>
</reference>
<evidence type="ECO:0000313" key="5">
    <source>
        <dbReference type="Proteomes" id="UP000051223"/>
    </source>
</evidence>
<dbReference type="Gene3D" id="3.20.20.80">
    <property type="entry name" value="Glycosidases"/>
    <property type="match status" value="1"/>
</dbReference>
<keyword evidence="5" id="KW-1185">Reference proteome</keyword>
<keyword evidence="3" id="KW-0326">Glycosidase</keyword>
<dbReference type="PANTHER" id="PTHR34135">
    <property type="entry name" value="LYSOZYME"/>
    <property type="match status" value="1"/>
</dbReference>
<comment type="similarity">
    <text evidence="1">Belongs to the glycosyl hydrolase 25 family.</text>
</comment>
<dbReference type="GO" id="GO:0016052">
    <property type="term" value="P:carbohydrate catabolic process"/>
    <property type="evidence" value="ECO:0007669"/>
    <property type="project" value="TreeGrafter"/>
</dbReference>
<dbReference type="GO" id="GO:0016998">
    <property type="term" value="P:cell wall macromolecule catabolic process"/>
    <property type="evidence" value="ECO:0007669"/>
    <property type="project" value="InterPro"/>
</dbReference>
<proteinExistence type="inferred from homology"/>
<dbReference type="EMBL" id="AZGI01000092">
    <property type="protein sequence ID" value="KRM36988.1"/>
    <property type="molecule type" value="Genomic_DNA"/>
</dbReference>
<accession>A0A0R1YDS6</accession>
<dbReference type="SUPFAM" id="SSF51445">
    <property type="entry name" value="(Trans)glycosidases"/>
    <property type="match status" value="1"/>
</dbReference>
<dbReference type="PROSITE" id="PS51904">
    <property type="entry name" value="GLYCOSYL_HYDROL_F25_2"/>
    <property type="match status" value="1"/>
</dbReference>
<dbReference type="GO" id="GO:0009253">
    <property type="term" value="P:peptidoglycan catabolic process"/>
    <property type="evidence" value="ECO:0007669"/>
    <property type="project" value="InterPro"/>
</dbReference>
<dbReference type="eggNOG" id="COG3757">
    <property type="taxonomic scope" value="Bacteria"/>
</dbReference>
<organism evidence="4 5">
    <name type="scientific">Lactobacillus hamsteri DSM 5661 = JCM 6256</name>
    <dbReference type="NCBI Taxonomy" id="1423754"/>
    <lineage>
        <taxon>Bacteria</taxon>
        <taxon>Bacillati</taxon>
        <taxon>Bacillota</taxon>
        <taxon>Bacilli</taxon>
        <taxon>Lactobacillales</taxon>
        <taxon>Lactobacillaceae</taxon>
        <taxon>Lactobacillus</taxon>
    </lineage>
</organism>
<dbReference type="PANTHER" id="PTHR34135:SF2">
    <property type="entry name" value="LYSOZYME"/>
    <property type="match status" value="1"/>
</dbReference>
<evidence type="ECO:0000256" key="3">
    <source>
        <dbReference type="ARBA" id="ARBA00023295"/>
    </source>
</evidence>
<dbReference type="Gene3D" id="2.30.30.40">
    <property type="entry name" value="SH3 Domains"/>
    <property type="match status" value="1"/>
</dbReference>
<name>A0A0R1YDS6_9LACO</name>
<keyword evidence="2" id="KW-0378">Hydrolase</keyword>
<evidence type="ECO:0000313" key="4">
    <source>
        <dbReference type="EMBL" id="KRM36988.1"/>
    </source>
</evidence>
<comment type="caution">
    <text evidence="4">The sequence shown here is derived from an EMBL/GenBank/DDBJ whole genome shotgun (WGS) entry which is preliminary data.</text>
</comment>
<evidence type="ECO:0000256" key="2">
    <source>
        <dbReference type="ARBA" id="ARBA00022801"/>
    </source>
</evidence>
<dbReference type="InterPro" id="IPR018077">
    <property type="entry name" value="Glyco_hydro_fam25_subgr"/>
</dbReference>
<dbReference type="SMART" id="SM00641">
    <property type="entry name" value="Glyco_25"/>
    <property type="match status" value="1"/>
</dbReference>
<dbReference type="InterPro" id="IPR017853">
    <property type="entry name" value="GH"/>
</dbReference>
<dbReference type="PATRIC" id="fig|1423754.3.peg.454"/>
<sequence length="281" mass="31511">MVDVYSGSPRSYATLSGVDVIMVKATQGTNYINPFCDQDYQAAKKAGKLLGVYHYIGGGNPEKEAQYFYKNIKGYLGEAVPAVDWESYQNSSWGDSNYVRKFVDAFYKLSGVWPLIYVQASSLNQVANCSKDCGLWIASYPSMNWKSWSIPNMKLNTSPWSTYTIWQFTGDNMDRNVANTTKEGWKKLAKGSNKKPVAKSKNKAAWKKKQGTFILGQALKLHESPHIDSPAIAKLPKGSIIQYDATLQGPLRLWLRQPRSNGKYGYIVAKDKYGKLLGKLK</sequence>
<dbReference type="Pfam" id="PF01183">
    <property type="entry name" value="Glyco_hydro_25"/>
    <property type="match status" value="1"/>
</dbReference>
<dbReference type="GO" id="GO:0003796">
    <property type="term" value="F:lysozyme activity"/>
    <property type="evidence" value="ECO:0007669"/>
    <property type="project" value="InterPro"/>
</dbReference>
<gene>
    <name evidence="4" type="ORF">FC39_GL000440</name>
</gene>
<dbReference type="STRING" id="1423754.FC39_GL000440"/>